<dbReference type="GO" id="GO:0016879">
    <property type="term" value="F:ligase activity, forming carbon-nitrogen bonds"/>
    <property type="evidence" value="ECO:0007669"/>
    <property type="project" value="TreeGrafter"/>
</dbReference>
<dbReference type="NCBIfam" id="TIGR02144">
    <property type="entry name" value="LysX_arch"/>
    <property type="match status" value="1"/>
</dbReference>
<keyword evidence="6 10" id="KW-0547">Nucleotide-binding</keyword>
<dbReference type="InterPro" id="IPR013651">
    <property type="entry name" value="ATP-grasp_RimK-type"/>
</dbReference>
<dbReference type="PROSITE" id="PS50975">
    <property type="entry name" value="ATP_GRASP"/>
    <property type="match status" value="1"/>
</dbReference>
<dbReference type="InterPro" id="IPR004666">
    <property type="entry name" value="Rp_bS6_RimK/Lys_biosynth_LsyX"/>
</dbReference>
<sequence length="291" mass="30830">MHDGGAGCGDARPVAIIASRVRVEEKMLVEALRRRGVPHVLIDDRELTYVLGAPAPQWCVAINRSIAASRRLEVSRLCEAWEIPVVNPVETVATCDNKIATMLALFKHGVPVPSTAVALSAAGGPKAVEQVGLPAVVKPVDGSWGRGLAKVNDTDAVESVLSVKETLPSSRQQLVLAQEFVETPHRDVRVVVAGDRAVAAMYRYSEHWIANVARGSRTESCPLTGELSRLAVAAATAVGGGFVGVDLLENPDGNYVVNEVNCGTEFRGLVSASQVPIGDALVDYALDQVPL</sequence>
<feature type="domain" description="ATP-grasp" evidence="11">
    <location>
        <begin position="102"/>
        <end position="286"/>
    </location>
</feature>
<dbReference type="InterPro" id="IPR016185">
    <property type="entry name" value="PreATP-grasp_dom_sf"/>
</dbReference>
<keyword evidence="8" id="KW-0460">Magnesium</keyword>
<evidence type="ECO:0000256" key="5">
    <source>
        <dbReference type="ARBA" id="ARBA00022723"/>
    </source>
</evidence>
<comment type="pathway">
    <text evidence="9">Amino-acid biosynthesis.</text>
</comment>
<evidence type="ECO:0000256" key="3">
    <source>
        <dbReference type="ARBA" id="ARBA00022598"/>
    </source>
</evidence>
<dbReference type="GO" id="GO:0046872">
    <property type="term" value="F:metal ion binding"/>
    <property type="evidence" value="ECO:0007669"/>
    <property type="project" value="UniProtKB-KW"/>
</dbReference>
<dbReference type="NCBIfam" id="TIGR00768">
    <property type="entry name" value="rimK_fam"/>
    <property type="match status" value="1"/>
</dbReference>
<proteinExistence type="inferred from homology"/>
<comment type="cofactor">
    <cofactor evidence="1">
        <name>Mg(2+)</name>
        <dbReference type="ChEBI" id="CHEBI:18420"/>
    </cofactor>
</comment>
<keyword evidence="4" id="KW-0028">Amino-acid biosynthesis</keyword>
<organism evidence="12">
    <name type="scientific">uncultured bacterium esnapd17</name>
    <dbReference type="NCBI Taxonomy" id="1366598"/>
    <lineage>
        <taxon>Bacteria</taxon>
        <taxon>environmental samples</taxon>
    </lineage>
</organism>
<dbReference type="InterPro" id="IPR013815">
    <property type="entry name" value="ATP_grasp_subdomain_1"/>
</dbReference>
<evidence type="ECO:0000256" key="7">
    <source>
        <dbReference type="ARBA" id="ARBA00022840"/>
    </source>
</evidence>
<evidence type="ECO:0000256" key="4">
    <source>
        <dbReference type="ARBA" id="ARBA00022605"/>
    </source>
</evidence>
<evidence type="ECO:0000256" key="9">
    <source>
        <dbReference type="ARBA" id="ARBA00029440"/>
    </source>
</evidence>
<dbReference type="InterPro" id="IPR011761">
    <property type="entry name" value="ATP-grasp"/>
</dbReference>
<evidence type="ECO:0000256" key="2">
    <source>
        <dbReference type="ARBA" id="ARBA00006239"/>
    </source>
</evidence>
<keyword evidence="5" id="KW-0479">Metal-binding</keyword>
<dbReference type="PANTHER" id="PTHR21621:SF0">
    <property type="entry name" value="BETA-CITRYLGLUTAMATE SYNTHASE B-RELATED"/>
    <property type="match status" value="1"/>
</dbReference>
<reference evidence="12" key="1">
    <citation type="journal article" date="2013" name="Proc. Natl. Acad. Sci. U.S.A.">
        <title>Mapping gene clusters within arrayed metagenomic libraries to expand the structural diversity of biomedically relevant natural products.</title>
        <authorList>
            <person name="Owen J.G."/>
            <person name="Reddy B.V."/>
            <person name="Ternei M.A."/>
            <person name="Charlop-Powers Z."/>
            <person name="Calle P.Y."/>
            <person name="Kim J.H."/>
            <person name="Brady S.F."/>
        </authorList>
    </citation>
    <scope>NUCLEOTIDE SEQUENCE</scope>
</reference>
<dbReference type="GO" id="GO:0009085">
    <property type="term" value="P:lysine biosynthetic process"/>
    <property type="evidence" value="ECO:0007669"/>
    <property type="project" value="InterPro"/>
</dbReference>
<dbReference type="GO" id="GO:0005737">
    <property type="term" value="C:cytoplasm"/>
    <property type="evidence" value="ECO:0007669"/>
    <property type="project" value="TreeGrafter"/>
</dbReference>
<comment type="similarity">
    <text evidence="2">Belongs to the RimK family. LysX subfamily.</text>
</comment>
<name>S5UD38_9BACT</name>
<dbReference type="SUPFAM" id="SSF52440">
    <property type="entry name" value="PreATP-grasp domain"/>
    <property type="match status" value="1"/>
</dbReference>
<evidence type="ECO:0000256" key="1">
    <source>
        <dbReference type="ARBA" id="ARBA00001946"/>
    </source>
</evidence>
<dbReference type="EMBL" id="KF264557">
    <property type="protein sequence ID" value="AGS49852.1"/>
    <property type="molecule type" value="Genomic_DNA"/>
</dbReference>
<dbReference type="Gene3D" id="3.40.50.20">
    <property type="match status" value="1"/>
</dbReference>
<dbReference type="SUPFAM" id="SSF56059">
    <property type="entry name" value="Glutathione synthetase ATP-binding domain-like"/>
    <property type="match status" value="1"/>
</dbReference>
<dbReference type="InterPro" id="IPR011870">
    <property type="entry name" value="LysX_arch"/>
</dbReference>
<dbReference type="GO" id="GO:0005524">
    <property type="term" value="F:ATP binding"/>
    <property type="evidence" value="ECO:0007669"/>
    <property type="project" value="UniProtKB-UniRule"/>
</dbReference>
<evidence type="ECO:0000256" key="6">
    <source>
        <dbReference type="ARBA" id="ARBA00022741"/>
    </source>
</evidence>
<dbReference type="Gene3D" id="3.30.1490.20">
    <property type="entry name" value="ATP-grasp fold, A domain"/>
    <property type="match status" value="1"/>
</dbReference>
<dbReference type="AlphaFoldDB" id="S5UD38"/>
<dbReference type="Pfam" id="PF08443">
    <property type="entry name" value="RimK"/>
    <property type="match status" value="1"/>
</dbReference>
<evidence type="ECO:0000256" key="10">
    <source>
        <dbReference type="PROSITE-ProRule" id="PRU00409"/>
    </source>
</evidence>
<evidence type="ECO:0000259" key="11">
    <source>
        <dbReference type="PROSITE" id="PS50975"/>
    </source>
</evidence>
<protein>
    <submittedName>
        <fullName evidence="12">Lysine biosynthesis protein LysX</fullName>
    </submittedName>
</protein>
<dbReference type="Pfam" id="PF22626">
    <property type="entry name" value="LysX_preATP_grasp"/>
    <property type="match status" value="1"/>
</dbReference>
<keyword evidence="7 10" id="KW-0067">ATP-binding</keyword>
<evidence type="ECO:0000256" key="8">
    <source>
        <dbReference type="ARBA" id="ARBA00022842"/>
    </source>
</evidence>
<accession>S5UD38</accession>
<evidence type="ECO:0000313" key="12">
    <source>
        <dbReference type="EMBL" id="AGS49852.1"/>
    </source>
</evidence>
<dbReference type="PANTHER" id="PTHR21621">
    <property type="entry name" value="RIBOSOMAL PROTEIN S6 MODIFICATION PROTEIN"/>
    <property type="match status" value="1"/>
</dbReference>
<dbReference type="Gene3D" id="3.30.470.20">
    <property type="entry name" value="ATP-grasp fold, B domain"/>
    <property type="match status" value="1"/>
</dbReference>
<dbReference type="InterPro" id="IPR054562">
    <property type="entry name" value="LysX/ArgX_preATP_grasp"/>
</dbReference>
<keyword evidence="3" id="KW-0436">Ligase</keyword>